<protein>
    <recommendedName>
        <fullName evidence="3">PcfJ-like protein</fullName>
    </recommendedName>
</protein>
<evidence type="ECO:0000313" key="2">
    <source>
        <dbReference type="Proteomes" id="UP000095455"/>
    </source>
</evidence>
<dbReference type="EMBL" id="CYYK01000012">
    <property type="protein sequence ID" value="CUO85846.1"/>
    <property type="molecule type" value="Genomic_DNA"/>
</dbReference>
<dbReference type="InterPro" id="IPR025586">
    <property type="entry name" value="PcfJ"/>
</dbReference>
<dbReference type="AlphaFoldDB" id="A0A8D9LCC9"/>
<evidence type="ECO:0008006" key="3">
    <source>
        <dbReference type="Google" id="ProtNLM"/>
    </source>
</evidence>
<name>A0A8D9LCC9_PARDI</name>
<dbReference type="Pfam" id="PF14284">
    <property type="entry name" value="PcfJ"/>
    <property type="match status" value="1"/>
</dbReference>
<gene>
    <name evidence="1" type="ORF">ERS852380_03316</name>
</gene>
<accession>A0A8D9LCC9</accession>
<organism evidence="1 2">
    <name type="scientific">Parabacteroides distasonis</name>
    <dbReference type="NCBI Taxonomy" id="823"/>
    <lineage>
        <taxon>Bacteria</taxon>
        <taxon>Pseudomonadati</taxon>
        <taxon>Bacteroidota</taxon>
        <taxon>Bacteroidia</taxon>
        <taxon>Bacteroidales</taxon>
        <taxon>Tannerellaceae</taxon>
        <taxon>Parabacteroides</taxon>
    </lineage>
</organism>
<dbReference type="RefSeq" id="WP_034528635.1">
    <property type="nucleotide sequence ID" value="NZ_CYYK01000012.1"/>
</dbReference>
<comment type="caution">
    <text evidence="1">The sequence shown here is derived from an EMBL/GenBank/DDBJ whole genome shotgun (WGS) entry which is preliminary data.</text>
</comment>
<dbReference type="Proteomes" id="UP000095455">
    <property type="component" value="Unassembled WGS sequence"/>
</dbReference>
<proteinExistence type="predicted"/>
<evidence type="ECO:0000313" key="1">
    <source>
        <dbReference type="EMBL" id="CUO85846.1"/>
    </source>
</evidence>
<sequence>MRAKTRLQHNVVTANGRLLPLTEKQQLWAFRHCLSHYAFRTKSGKTTCMDCGHQWNETKTKNCHCPCCGTRLEIRDTLQRKYRNKSYYSILTTQDGFQVQRVFLLTADYRKGKKAEYYSMEIVRYWLDDNGRTAVTALRRTIGYYQDSFVFDNCLELRNDNDVYRRIADCRVYPYYSATAKLRRNGLKGSLSEIEPMELMKSLLKDSRAETMFKAGRKKDLDYFLQHPMYLDLYWNTYKIVMRNQYHISDISLWVDYIRLLERCGKDIHNAYYVCPLDLKAEHDRYQERARVIQEREKREAQRKKALESEKRFRELKGKFFGLSFTDGLIVVSVLESVDDYYKEGNALHHCVGQCEYYLKPNSLVFSARIDNKRIETVELSLDTFKVLQSRGLCNRNTEYHDRIIQLVQKNARKIRKRMTA</sequence>
<reference evidence="1 2" key="1">
    <citation type="submission" date="2015-09" db="EMBL/GenBank/DDBJ databases">
        <authorList>
            <consortium name="Pathogen Informatics"/>
        </authorList>
    </citation>
    <scope>NUCLEOTIDE SEQUENCE [LARGE SCALE GENOMIC DNA]</scope>
    <source>
        <strain evidence="1 2">2789STDY5608822</strain>
    </source>
</reference>